<feature type="compositionally biased region" description="Low complexity" evidence="5">
    <location>
        <begin position="22"/>
        <end position="33"/>
    </location>
</feature>
<dbReference type="Gene3D" id="1.50.10.150">
    <property type="entry name" value="Voltage-dependent anion channel"/>
    <property type="match status" value="1"/>
</dbReference>
<feature type="transmembrane region" description="Helical" evidence="6">
    <location>
        <begin position="387"/>
        <end position="408"/>
    </location>
</feature>
<dbReference type="GO" id="GO:0016020">
    <property type="term" value="C:membrane"/>
    <property type="evidence" value="ECO:0007669"/>
    <property type="project" value="UniProtKB-SubCell"/>
</dbReference>
<dbReference type="InterPro" id="IPR038665">
    <property type="entry name" value="Voltage-dep_anion_channel_sf"/>
</dbReference>
<feature type="transmembrane region" description="Helical" evidence="6">
    <location>
        <begin position="233"/>
        <end position="250"/>
    </location>
</feature>
<sequence>MPSMSRPHPHRIEEVERDMGNSPFTSEHSSSSSLDQRLGRWDSRRVSSYDPSDRSGTGDVVNGVDTHDMAKDMELGYVGTEETNVGWKERIRHFTWTWFTLTMATGGLANLLYNVPFRFDGLYAIGCIFFLLNILLFIFNVIMISIRFYHFPATFKHGFLHPTESLFIPAAVISLGTILMNVSQYGVGSKTGPWLETTMIVMFWIYCALAFIFSCTIYLIMWSTQTFTISQMTPIWIFPAYPLLIIGPHAGQLAEKVNNNSALSIIIGGVVLQGVGFTISLMIYSAFLYRLMTQKLPKESLRPGMFISVGPSGFTISGLISMGKTLPEVIPPEFMGDGKLAGAVSRILANWTGIWLWGIAFWFFFISVGAHASCWRGGDKMAFAMTWYSFVFPNTALTTATFNVARALGSNHGIQIVGCILTVALILTWFAVFFSMIRAVILKQILWPQKQEDRDEGGWDVKTVEHERRRSKSVRRNSSRATNRFPFNQLRSQFVSEKPAELQRTNSVPADRSNPIIYGRSRARTNASWGGWAARTFGNNSGTSIKGANVG</sequence>
<feature type="transmembrane region" description="Helical" evidence="6">
    <location>
        <begin position="414"/>
        <end position="441"/>
    </location>
</feature>
<evidence type="ECO:0000256" key="5">
    <source>
        <dbReference type="SAM" id="MobiDB-lite"/>
    </source>
</evidence>
<reference evidence="7" key="1">
    <citation type="journal article" date="2020" name="Stud. Mycol.">
        <title>101 Dothideomycetes genomes: a test case for predicting lifestyles and emergence of pathogens.</title>
        <authorList>
            <person name="Haridas S."/>
            <person name="Albert R."/>
            <person name="Binder M."/>
            <person name="Bloem J."/>
            <person name="Labutti K."/>
            <person name="Salamov A."/>
            <person name="Andreopoulos B."/>
            <person name="Baker S."/>
            <person name="Barry K."/>
            <person name="Bills G."/>
            <person name="Bluhm B."/>
            <person name="Cannon C."/>
            <person name="Castanera R."/>
            <person name="Culley D."/>
            <person name="Daum C."/>
            <person name="Ezra D."/>
            <person name="Gonzalez J."/>
            <person name="Henrissat B."/>
            <person name="Kuo A."/>
            <person name="Liang C."/>
            <person name="Lipzen A."/>
            <person name="Lutzoni F."/>
            <person name="Magnuson J."/>
            <person name="Mondo S."/>
            <person name="Nolan M."/>
            <person name="Ohm R."/>
            <person name="Pangilinan J."/>
            <person name="Park H.-J."/>
            <person name="Ramirez L."/>
            <person name="Alfaro M."/>
            <person name="Sun H."/>
            <person name="Tritt A."/>
            <person name="Yoshinaga Y."/>
            <person name="Zwiers L.-H."/>
            <person name="Turgeon B."/>
            <person name="Goodwin S."/>
            <person name="Spatafora J."/>
            <person name="Crous P."/>
            <person name="Grigoriev I."/>
        </authorList>
    </citation>
    <scope>NUCLEOTIDE SEQUENCE</scope>
    <source>
        <strain evidence="7">CBS 101060</strain>
    </source>
</reference>
<dbReference type="Proteomes" id="UP000799429">
    <property type="component" value="Unassembled WGS sequence"/>
</dbReference>
<dbReference type="OrthoDB" id="2901184at2759"/>
<evidence type="ECO:0000256" key="3">
    <source>
        <dbReference type="ARBA" id="ARBA00022989"/>
    </source>
</evidence>
<feature type="transmembrane region" description="Helical" evidence="6">
    <location>
        <begin position="96"/>
        <end position="115"/>
    </location>
</feature>
<dbReference type="GO" id="GO:0015140">
    <property type="term" value="F:malate transmembrane transporter activity"/>
    <property type="evidence" value="ECO:0007669"/>
    <property type="project" value="InterPro"/>
</dbReference>
<evidence type="ECO:0008006" key="9">
    <source>
        <dbReference type="Google" id="ProtNLM"/>
    </source>
</evidence>
<proteinExistence type="predicted"/>
<dbReference type="Pfam" id="PF03595">
    <property type="entry name" value="SLAC1"/>
    <property type="match status" value="1"/>
</dbReference>
<feature type="region of interest" description="Disordered" evidence="5">
    <location>
        <begin position="1"/>
        <end position="64"/>
    </location>
</feature>
<feature type="transmembrane region" description="Helical" evidence="6">
    <location>
        <begin position="354"/>
        <end position="375"/>
    </location>
</feature>
<evidence type="ECO:0000256" key="4">
    <source>
        <dbReference type="ARBA" id="ARBA00023136"/>
    </source>
</evidence>
<evidence type="ECO:0000256" key="2">
    <source>
        <dbReference type="ARBA" id="ARBA00022692"/>
    </source>
</evidence>
<gene>
    <name evidence="7" type="ORF">M501DRAFT_994619</name>
</gene>
<feature type="compositionally biased region" description="Basic and acidic residues" evidence="5">
    <location>
        <begin position="37"/>
        <end position="53"/>
    </location>
</feature>
<comment type="caution">
    <text evidence="7">The sequence shown here is derived from an EMBL/GenBank/DDBJ whole genome shotgun (WGS) entry which is preliminary data.</text>
</comment>
<evidence type="ECO:0000256" key="1">
    <source>
        <dbReference type="ARBA" id="ARBA00004141"/>
    </source>
</evidence>
<keyword evidence="2 6" id="KW-0812">Transmembrane</keyword>
<feature type="transmembrane region" description="Helical" evidence="6">
    <location>
        <begin position="262"/>
        <end position="289"/>
    </location>
</feature>
<feature type="transmembrane region" description="Helical" evidence="6">
    <location>
        <begin position="199"/>
        <end position="221"/>
    </location>
</feature>
<accession>A0A9P4VXB1</accession>
<feature type="compositionally biased region" description="Basic and acidic residues" evidence="5">
    <location>
        <begin position="10"/>
        <end position="19"/>
    </location>
</feature>
<protein>
    <recommendedName>
        <fullName evidence="9">Malic acid transport protein</fullName>
    </recommendedName>
</protein>
<organism evidence="7 8">
    <name type="scientific">Patellaria atrata CBS 101060</name>
    <dbReference type="NCBI Taxonomy" id="1346257"/>
    <lineage>
        <taxon>Eukaryota</taxon>
        <taxon>Fungi</taxon>
        <taxon>Dikarya</taxon>
        <taxon>Ascomycota</taxon>
        <taxon>Pezizomycotina</taxon>
        <taxon>Dothideomycetes</taxon>
        <taxon>Dothideomycetes incertae sedis</taxon>
        <taxon>Patellariales</taxon>
        <taxon>Patellariaceae</taxon>
        <taxon>Patellaria</taxon>
    </lineage>
</organism>
<feature type="transmembrane region" description="Helical" evidence="6">
    <location>
        <begin position="166"/>
        <end position="187"/>
    </location>
</feature>
<evidence type="ECO:0000313" key="7">
    <source>
        <dbReference type="EMBL" id="KAF2843629.1"/>
    </source>
</evidence>
<keyword evidence="4 6" id="KW-0472">Membrane</keyword>
<comment type="subcellular location">
    <subcellularLocation>
        <location evidence="1">Membrane</location>
        <topology evidence="1">Multi-pass membrane protein</topology>
    </subcellularLocation>
</comment>
<keyword evidence="8" id="KW-1185">Reference proteome</keyword>
<dbReference type="InterPro" id="IPR030185">
    <property type="entry name" value="Mae1"/>
</dbReference>
<dbReference type="InterPro" id="IPR004695">
    <property type="entry name" value="SLAC1/Mae1/Ssu1/TehA"/>
</dbReference>
<dbReference type="CDD" id="cd09317">
    <property type="entry name" value="TDT_Mae1_like"/>
    <property type="match status" value="1"/>
</dbReference>
<evidence type="ECO:0000313" key="8">
    <source>
        <dbReference type="Proteomes" id="UP000799429"/>
    </source>
</evidence>
<feature type="transmembrane region" description="Helical" evidence="6">
    <location>
        <begin position="121"/>
        <end position="146"/>
    </location>
</feature>
<dbReference type="EMBL" id="MU006089">
    <property type="protein sequence ID" value="KAF2843629.1"/>
    <property type="molecule type" value="Genomic_DNA"/>
</dbReference>
<evidence type="ECO:0000256" key="6">
    <source>
        <dbReference type="SAM" id="Phobius"/>
    </source>
</evidence>
<keyword evidence="3 6" id="KW-1133">Transmembrane helix</keyword>
<dbReference type="PANTHER" id="PTHR31162">
    <property type="entry name" value="MALIC ACID TRANSPORT PROTEIN-RELATED"/>
    <property type="match status" value="1"/>
</dbReference>
<dbReference type="PANTHER" id="PTHR31162:SF3">
    <property type="entry name" value="TRANSPORTER_MALIC ACID TRANSPORT PROTEIN, PUTATIVE-RELATED"/>
    <property type="match status" value="1"/>
</dbReference>
<name>A0A9P4VXB1_9PEZI</name>
<dbReference type="AlphaFoldDB" id="A0A9P4VXB1"/>